<dbReference type="Gene3D" id="3.30.420.10">
    <property type="entry name" value="Ribonuclease H-like superfamily/Ribonuclease H"/>
    <property type="match status" value="1"/>
</dbReference>
<evidence type="ECO:0000256" key="1">
    <source>
        <dbReference type="SAM" id="MobiDB-lite"/>
    </source>
</evidence>
<dbReference type="OrthoDB" id="6381513at2759"/>
<reference evidence="3 4" key="1">
    <citation type="submission" date="2019-07" db="EMBL/GenBank/DDBJ databases">
        <title>Draft genome assembly of a fouling barnacle, Amphibalanus amphitrite (Darwin, 1854): The first reference genome for Thecostraca.</title>
        <authorList>
            <person name="Kim W."/>
        </authorList>
    </citation>
    <scope>NUCLEOTIDE SEQUENCE [LARGE SCALE GENOMIC DNA]</scope>
    <source>
        <strain evidence="3">SNU_AA5</strain>
        <tissue evidence="3">Soma without cirri and trophi</tissue>
    </source>
</reference>
<name>A0A6A4X5U2_AMPAM</name>
<accession>A0A6A4X5U2</accession>
<evidence type="ECO:0000259" key="2">
    <source>
        <dbReference type="Pfam" id="PF13358"/>
    </source>
</evidence>
<dbReference type="InterPro" id="IPR038717">
    <property type="entry name" value="Tc1-like_DDE_dom"/>
</dbReference>
<feature type="domain" description="Tc1-like transposase DDE" evidence="2">
    <location>
        <begin position="6"/>
        <end position="67"/>
    </location>
</feature>
<feature type="region of interest" description="Disordered" evidence="1">
    <location>
        <begin position="151"/>
        <end position="318"/>
    </location>
</feature>
<dbReference type="Pfam" id="PF13358">
    <property type="entry name" value="DDE_3"/>
    <property type="match status" value="1"/>
</dbReference>
<dbReference type="InterPro" id="IPR049813">
    <property type="entry name" value="Elp-1-like_TD"/>
</dbReference>
<comment type="caution">
    <text evidence="3">The sequence shown here is derived from an EMBL/GenBank/DDBJ whole genome shotgun (WGS) entry which is preliminary data.</text>
</comment>
<feature type="compositionally biased region" description="Pro residues" evidence="1">
    <location>
        <begin position="254"/>
        <end position="286"/>
    </location>
</feature>
<sequence length="337" mass="36401">MTDTSRAIFMQDGAPPHTAQKTQQWCRQHLSDIWERGVWPGNSPDLNPIENLWAIVQQEVDKMTPATSAGELAEQLKKAWGRIKPDVLENLVAGMPQHEMLEAEESALPLRVYDLEKLVRDQQDEITFLKSTVADLQRRLNLVDGSRAVSKLTTGQGPLRASPQRPVSGHSSYGGQDRLDAARRRTVNGLQRRPHHYQSTGSLHSDGHSSTSGSPVTSPSPTYGRAQRRPIAAPASLTKRWSSTSDFQARRSPGPSPGPGGGPSPAVSPGPGGGPSPAVSPGPGGGPSPAVSMRRKAGRPRGRRPESYAGHSNTLLEEPLELWRGLGDQDATPVIRY</sequence>
<organism evidence="3 4">
    <name type="scientific">Amphibalanus amphitrite</name>
    <name type="common">Striped barnacle</name>
    <name type="synonym">Balanus amphitrite</name>
    <dbReference type="NCBI Taxonomy" id="1232801"/>
    <lineage>
        <taxon>Eukaryota</taxon>
        <taxon>Metazoa</taxon>
        <taxon>Ecdysozoa</taxon>
        <taxon>Arthropoda</taxon>
        <taxon>Crustacea</taxon>
        <taxon>Multicrustacea</taxon>
        <taxon>Cirripedia</taxon>
        <taxon>Thoracica</taxon>
        <taxon>Thoracicalcarea</taxon>
        <taxon>Balanomorpha</taxon>
        <taxon>Balanoidea</taxon>
        <taxon>Balanidae</taxon>
        <taxon>Amphibalaninae</taxon>
        <taxon>Amphibalanus</taxon>
    </lineage>
</organism>
<keyword evidence="4" id="KW-1185">Reference proteome</keyword>
<proteinExistence type="predicted"/>
<feature type="compositionally biased region" description="Low complexity" evidence="1">
    <location>
        <begin position="209"/>
        <end position="222"/>
    </location>
</feature>
<dbReference type="InterPro" id="IPR036397">
    <property type="entry name" value="RNaseH_sf"/>
</dbReference>
<evidence type="ECO:0000313" key="3">
    <source>
        <dbReference type="EMBL" id="KAF0313573.1"/>
    </source>
</evidence>
<dbReference type="EMBL" id="VIIS01000080">
    <property type="protein sequence ID" value="KAF0313573.1"/>
    <property type="molecule type" value="Genomic_DNA"/>
</dbReference>
<feature type="compositionally biased region" description="Basic residues" evidence="1">
    <location>
        <begin position="293"/>
        <end position="302"/>
    </location>
</feature>
<evidence type="ECO:0000313" key="4">
    <source>
        <dbReference type="Proteomes" id="UP000440578"/>
    </source>
</evidence>
<protein>
    <submittedName>
        <fullName evidence="3">Transposable element Tcb2 transposase</fullName>
    </submittedName>
</protein>
<dbReference type="GO" id="GO:0003676">
    <property type="term" value="F:nucleic acid binding"/>
    <property type="evidence" value="ECO:0007669"/>
    <property type="project" value="InterPro"/>
</dbReference>
<dbReference type="AlphaFoldDB" id="A0A6A4X5U2"/>
<gene>
    <name evidence="3" type="primary">TCB2_3</name>
    <name evidence="3" type="ORF">FJT64_015904</name>
</gene>
<dbReference type="CDD" id="cd21931">
    <property type="entry name" value="TD_EMAP-like"/>
    <property type="match status" value="1"/>
</dbReference>
<dbReference type="Proteomes" id="UP000440578">
    <property type="component" value="Unassembled WGS sequence"/>
</dbReference>